<dbReference type="Proteomes" id="UP000248961">
    <property type="component" value="Unassembled WGS sequence"/>
</dbReference>
<reference evidence="2 3" key="1">
    <citation type="submission" date="2018-02" db="EMBL/GenBank/DDBJ databases">
        <title>The genomes of Aspergillus section Nigri reveals drivers in fungal speciation.</title>
        <authorList>
            <consortium name="DOE Joint Genome Institute"/>
            <person name="Vesth T.C."/>
            <person name="Nybo J."/>
            <person name="Theobald S."/>
            <person name="Brandl J."/>
            <person name="Frisvad J.C."/>
            <person name="Nielsen K.F."/>
            <person name="Lyhne E.K."/>
            <person name="Kogle M.E."/>
            <person name="Kuo A."/>
            <person name="Riley R."/>
            <person name="Clum A."/>
            <person name="Nolan M."/>
            <person name="Lipzen A."/>
            <person name="Salamov A."/>
            <person name="Henrissat B."/>
            <person name="Wiebenga A."/>
            <person name="De vries R.P."/>
            <person name="Grigoriev I.V."/>
            <person name="Mortensen U.H."/>
            <person name="Andersen M.R."/>
            <person name="Baker S.E."/>
        </authorList>
    </citation>
    <scope>NUCLEOTIDE SEQUENCE [LARGE SCALE GENOMIC DNA]</scope>
    <source>
        <strain evidence="2 3">CBS 101889</strain>
    </source>
</reference>
<dbReference type="RefSeq" id="XP_025552618.1">
    <property type="nucleotide sequence ID" value="XM_025696904.1"/>
</dbReference>
<sequence length="161" mass="17859">MRSASRWNSAQQLSDIVRLSSSLSNKSYICRNHEVFSRLHYPGHRRHCLGRPSPQAQHPVAEEPSQGRRRADHIHHKREHSTVDQSQGIAPVLCYGSLTTSLDLLLDHILADLDINAGSIVGSVGLLCKLYDSTCTSTPQCCSEVNLLVSSTPPVQTKMKY</sequence>
<accession>A0A395I515</accession>
<dbReference type="CDD" id="cd23507">
    <property type="entry name" value="hydrophobin_I"/>
    <property type="match status" value="1"/>
</dbReference>
<keyword evidence="3" id="KW-1185">Reference proteome</keyword>
<dbReference type="VEuPathDB" id="FungiDB:BO97DRAFT_423668"/>
<name>A0A395I515_ASPHC</name>
<evidence type="ECO:0000313" key="2">
    <source>
        <dbReference type="EMBL" id="RAL13464.1"/>
    </source>
</evidence>
<gene>
    <name evidence="2" type="ORF">BO97DRAFT_423668</name>
</gene>
<evidence type="ECO:0008006" key="4">
    <source>
        <dbReference type="Google" id="ProtNLM"/>
    </source>
</evidence>
<evidence type="ECO:0000313" key="3">
    <source>
        <dbReference type="Proteomes" id="UP000248961"/>
    </source>
</evidence>
<dbReference type="EMBL" id="KZ824279">
    <property type="protein sequence ID" value="RAL13464.1"/>
    <property type="molecule type" value="Genomic_DNA"/>
</dbReference>
<protein>
    <recommendedName>
        <fullName evidence="4">Hydrophobin</fullName>
    </recommendedName>
</protein>
<feature type="compositionally biased region" description="Basic residues" evidence="1">
    <location>
        <begin position="67"/>
        <end position="79"/>
    </location>
</feature>
<dbReference type="OrthoDB" id="4225815at2759"/>
<evidence type="ECO:0000256" key="1">
    <source>
        <dbReference type="SAM" id="MobiDB-lite"/>
    </source>
</evidence>
<organism evidence="2 3">
    <name type="scientific">Aspergillus homomorphus (strain CBS 101889)</name>
    <dbReference type="NCBI Taxonomy" id="1450537"/>
    <lineage>
        <taxon>Eukaryota</taxon>
        <taxon>Fungi</taxon>
        <taxon>Dikarya</taxon>
        <taxon>Ascomycota</taxon>
        <taxon>Pezizomycotina</taxon>
        <taxon>Eurotiomycetes</taxon>
        <taxon>Eurotiomycetidae</taxon>
        <taxon>Eurotiales</taxon>
        <taxon>Aspergillaceae</taxon>
        <taxon>Aspergillus</taxon>
        <taxon>Aspergillus subgen. Circumdati</taxon>
    </lineage>
</organism>
<dbReference type="AlphaFoldDB" id="A0A395I515"/>
<dbReference type="GeneID" id="37201193"/>
<proteinExistence type="predicted"/>
<feature type="region of interest" description="Disordered" evidence="1">
    <location>
        <begin position="47"/>
        <end position="82"/>
    </location>
</feature>